<feature type="compositionally biased region" description="Low complexity" evidence="1">
    <location>
        <begin position="13"/>
        <end position="36"/>
    </location>
</feature>
<organism evidence="2 3">
    <name type="scientific">Oculimacula yallundae</name>
    <dbReference type="NCBI Taxonomy" id="86028"/>
    <lineage>
        <taxon>Eukaryota</taxon>
        <taxon>Fungi</taxon>
        <taxon>Dikarya</taxon>
        <taxon>Ascomycota</taxon>
        <taxon>Pezizomycotina</taxon>
        <taxon>Leotiomycetes</taxon>
        <taxon>Helotiales</taxon>
        <taxon>Ploettnerulaceae</taxon>
        <taxon>Oculimacula</taxon>
    </lineage>
</organism>
<sequence length="79" mass="7739">MSSSSNQWSSRATQGSIGSSSDTSGATSGNASSANTAAYAAAQAASQVGIRSTKSVEESEALAASEVAAFDKKFAGGDK</sequence>
<feature type="region of interest" description="Disordered" evidence="1">
    <location>
        <begin position="1"/>
        <end position="36"/>
    </location>
</feature>
<name>A0ABR4CQ77_9HELO</name>
<keyword evidence="3" id="KW-1185">Reference proteome</keyword>
<accession>A0ABR4CQ77</accession>
<dbReference type="Proteomes" id="UP001595075">
    <property type="component" value="Unassembled WGS sequence"/>
</dbReference>
<evidence type="ECO:0000256" key="1">
    <source>
        <dbReference type="SAM" id="MobiDB-lite"/>
    </source>
</evidence>
<evidence type="ECO:0008006" key="4">
    <source>
        <dbReference type="Google" id="ProtNLM"/>
    </source>
</evidence>
<comment type="caution">
    <text evidence="2">The sequence shown here is derived from an EMBL/GenBank/DDBJ whole genome shotgun (WGS) entry which is preliminary data.</text>
</comment>
<evidence type="ECO:0000313" key="2">
    <source>
        <dbReference type="EMBL" id="KAL2071952.1"/>
    </source>
</evidence>
<protein>
    <recommendedName>
        <fullName evidence="4">SMP domain-containing protein</fullName>
    </recommendedName>
</protein>
<reference evidence="2 3" key="1">
    <citation type="journal article" date="2024" name="Commun. Biol.">
        <title>Comparative genomic analysis of thermophilic fungi reveals convergent evolutionary adaptations and gene losses.</title>
        <authorList>
            <person name="Steindorff A.S."/>
            <person name="Aguilar-Pontes M.V."/>
            <person name="Robinson A.J."/>
            <person name="Andreopoulos B."/>
            <person name="LaButti K."/>
            <person name="Kuo A."/>
            <person name="Mondo S."/>
            <person name="Riley R."/>
            <person name="Otillar R."/>
            <person name="Haridas S."/>
            <person name="Lipzen A."/>
            <person name="Grimwood J."/>
            <person name="Schmutz J."/>
            <person name="Clum A."/>
            <person name="Reid I.D."/>
            <person name="Moisan M.C."/>
            <person name="Butler G."/>
            <person name="Nguyen T.T.M."/>
            <person name="Dewar K."/>
            <person name="Conant G."/>
            <person name="Drula E."/>
            <person name="Henrissat B."/>
            <person name="Hansel C."/>
            <person name="Singer S."/>
            <person name="Hutchinson M.I."/>
            <person name="de Vries R.P."/>
            <person name="Natvig D.O."/>
            <person name="Powell A.J."/>
            <person name="Tsang A."/>
            <person name="Grigoriev I.V."/>
        </authorList>
    </citation>
    <scope>NUCLEOTIDE SEQUENCE [LARGE SCALE GENOMIC DNA]</scope>
    <source>
        <strain evidence="2 3">CBS 494.80</strain>
    </source>
</reference>
<dbReference type="EMBL" id="JAZHXI010000004">
    <property type="protein sequence ID" value="KAL2071952.1"/>
    <property type="molecule type" value="Genomic_DNA"/>
</dbReference>
<feature type="compositionally biased region" description="Polar residues" evidence="1">
    <location>
        <begin position="1"/>
        <end position="12"/>
    </location>
</feature>
<evidence type="ECO:0000313" key="3">
    <source>
        <dbReference type="Proteomes" id="UP001595075"/>
    </source>
</evidence>
<gene>
    <name evidence="2" type="ORF">VTL71DRAFT_11295</name>
</gene>
<proteinExistence type="predicted"/>